<evidence type="ECO:0000259" key="4">
    <source>
        <dbReference type="Pfam" id="PF01420"/>
    </source>
</evidence>
<gene>
    <name evidence="5" type="ORF">D2E25_0441</name>
</gene>
<organism evidence="5 6">
    <name type="scientific">Bifidobacterium goeldii</name>
    <dbReference type="NCBI Taxonomy" id="2306975"/>
    <lineage>
        <taxon>Bacteria</taxon>
        <taxon>Bacillati</taxon>
        <taxon>Actinomycetota</taxon>
        <taxon>Actinomycetes</taxon>
        <taxon>Bifidobacteriales</taxon>
        <taxon>Bifidobacteriaceae</taxon>
        <taxon>Bifidobacterium</taxon>
    </lineage>
</organism>
<dbReference type="PANTHER" id="PTHR30408:SF12">
    <property type="entry name" value="TYPE I RESTRICTION ENZYME MJAVIII SPECIFICITY SUBUNIT"/>
    <property type="match status" value="1"/>
</dbReference>
<reference evidence="5 6" key="1">
    <citation type="submission" date="2018-09" db="EMBL/GenBank/DDBJ databases">
        <title>Characterization of the phylogenetic diversity of five novel species belonging to the genus Bifidobacterium.</title>
        <authorList>
            <person name="Lugli G.A."/>
            <person name="Duranti S."/>
            <person name="Milani C."/>
        </authorList>
    </citation>
    <scope>NUCLEOTIDE SEQUENCE [LARGE SCALE GENOMIC DNA]</scope>
    <source>
        <strain evidence="5 6">2034B</strain>
    </source>
</reference>
<evidence type="ECO:0000256" key="3">
    <source>
        <dbReference type="ARBA" id="ARBA00023125"/>
    </source>
</evidence>
<dbReference type="CDD" id="cd17253">
    <property type="entry name" value="RMtype1_S_Eco933I-TRD2-CR2_like"/>
    <property type="match status" value="1"/>
</dbReference>
<dbReference type="EMBL" id="QXGL01000001">
    <property type="protein sequence ID" value="RSX54133.1"/>
    <property type="molecule type" value="Genomic_DNA"/>
</dbReference>
<dbReference type="RefSeq" id="WP_125979402.1">
    <property type="nucleotide sequence ID" value="NZ_QXGL01000001.1"/>
</dbReference>
<dbReference type="InterPro" id="IPR000055">
    <property type="entry name" value="Restrct_endonuc_typeI_TRD"/>
</dbReference>
<dbReference type="Gene3D" id="3.90.220.20">
    <property type="entry name" value="DNA methylase specificity domains"/>
    <property type="match status" value="2"/>
</dbReference>
<name>A0A430FMS7_9BIFI</name>
<dbReference type="GO" id="GO:0003677">
    <property type="term" value="F:DNA binding"/>
    <property type="evidence" value="ECO:0007669"/>
    <property type="project" value="UniProtKB-KW"/>
</dbReference>
<feature type="domain" description="Type I restriction modification DNA specificity" evidence="4">
    <location>
        <begin position="3"/>
        <end position="149"/>
    </location>
</feature>
<dbReference type="REBASE" id="384570">
    <property type="entry name" value="S.Bgo2034BORF442P"/>
</dbReference>
<dbReference type="InterPro" id="IPR052021">
    <property type="entry name" value="Type-I_RS_S_subunit"/>
</dbReference>
<evidence type="ECO:0000313" key="6">
    <source>
        <dbReference type="Proteomes" id="UP000287533"/>
    </source>
</evidence>
<dbReference type="OrthoDB" id="3197085at2"/>
<dbReference type="InterPro" id="IPR044946">
    <property type="entry name" value="Restrct_endonuc_typeI_TRD_sf"/>
</dbReference>
<keyword evidence="3" id="KW-0238">DNA-binding</keyword>
<dbReference type="AlphaFoldDB" id="A0A430FMS7"/>
<dbReference type="Pfam" id="PF01420">
    <property type="entry name" value="Methylase_S"/>
    <property type="match status" value="2"/>
</dbReference>
<keyword evidence="6" id="KW-1185">Reference proteome</keyword>
<dbReference type="GO" id="GO:0009307">
    <property type="term" value="P:DNA restriction-modification system"/>
    <property type="evidence" value="ECO:0007669"/>
    <property type="project" value="UniProtKB-KW"/>
</dbReference>
<keyword evidence="2" id="KW-0680">Restriction system</keyword>
<evidence type="ECO:0000313" key="5">
    <source>
        <dbReference type="EMBL" id="RSX54133.1"/>
    </source>
</evidence>
<proteinExistence type="inferred from homology"/>
<feature type="domain" description="Type I restriction modification DNA specificity" evidence="4">
    <location>
        <begin position="171"/>
        <end position="345"/>
    </location>
</feature>
<protein>
    <submittedName>
        <fullName evidence="5">Type I restriction modification protein</fullName>
    </submittedName>
</protein>
<accession>A0A430FMS7</accession>
<dbReference type="SUPFAM" id="SSF116734">
    <property type="entry name" value="DNA methylase specificity domain"/>
    <property type="match status" value="2"/>
</dbReference>
<sequence length="363" mass="40322">MGEKIRLNQICAKGTSSLRQKDLLPEGKYPVYGAAGIAGYLNSYQFEQEYLAVVKDGAGVGRVQLCDRKSSVLGTLQPIIPNDSVKLSYLRFMLEGLHLESYASGATIPHIYFRDYGERLVDLPDADEQECVTCLFETILKQIALGEQMLAKADELIQSRFVEMFGDDSFAFVPLDQIADVQGGLTKNSKRQKLPLQLPYLRVANVLAGSLDLTEIKTIGLTESERDKTMLETGDLLFVEGNGSGDQIGRSAIWKGEIDCCVHQNHLIRARFHDGILPSFALYYFNSRSGRRQIIGKAVSTSGLYTLSTGKIKSLKLPLPPVALQNEFAEFVTSVESLKSTARQQLDRLNTLYASLTQRYFAQ</sequence>
<dbReference type="Proteomes" id="UP000287533">
    <property type="component" value="Unassembled WGS sequence"/>
</dbReference>
<evidence type="ECO:0000256" key="1">
    <source>
        <dbReference type="ARBA" id="ARBA00010923"/>
    </source>
</evidence>
<dbReference type="PANTHER" id="PTHR30408">
    <property type="entry name" value="TYPE-1 RESTRICTION ENZYME ECOKI SPECIFICITY PROTEIN"/>
    <property type="match status" value="1"/>
</dbReference>
<comment type="similarity">
    <text evidence="1">Belongs to the type-I restriction system S methylase family.</text>
</comment>
<comment type="caution">
    <text evidence="5">The sequence shown here is derived from an EMBL/GenBank/DDBJ whole genome shotgun (WGS) entry which is preliminary data.</text>
</comment>
<evidence type="ECO:0000256" key="2">
    <source>
        <dbReference type="ARBA" id="ARBA00022747"/>
    </source>
</evidence>